<keyword evidence="1" id="KW-1188">Viral release from host cell</keyword>
<sequence length="249" mass="28581">MSKNEQKDETLIQNDPKVNKKCSKNNKNDETVNKNVQENNKRPKKLTAKQQKFVDEYLIDLNATRAYKAAYPNCKSDEAANAASSRLLRNVKVQEQISKGQEEIQDRTKITQDMIVQELAKIAFSNATDYAEIVTRPTIHRVWDKDRQEYVYEEGDVYEQDIILKDTSKLTDDQKAAISCIKNTKHGIAIEQCNKVEALHLLGQHLGMFKNNQPVIVNNNVPNPYKGLTKEELKELIRMKKESDANDKT</sequence>
<dbReference type="InterPro" id="IPR038713">
    <property type="entry name" value="Terminase_Gp1_N_sf"/>
</dbReference>
<evidence type="ECO:0000256" key="1">
    <source>
        <dbReference type="ARBA" id="ARBA00022612"/>
    </source>
</evidence>
<feature type="compositionally biased region" description="Basic and acidic residues" evidence="3">
    <location>
        <begin position="1"/>
        <end position="10"/>
    </location>
</feature>
<name>A0A8S5MA36_9CAUD</name>
<reference evidence="4" key="1">
    <citation type="journal article" date="2021" name="Proc. Natl. Acad. Sci. U.S.A.">
        <title>A Catalog of Tens of Thousands of Viruses from Human Metagenomes Reveals Hidden Associations with Chronic Diseases.</title>
        <authorList>
            <person name="Tisza M.J."/>
            <person name="Buck C.B."/>
        </authorList>
    </citation>
    <scope>NUCLEOTIDE SEQUENCE</scope>
    <source>
        <strain evidence="4">CtsDY37</strain>
    </source>
</reference>
<feature type="region of interest" description="Disordered" evidence="3">
    <location>
        <begin position="1"/>
        <end position="47"/>
    </location>
</feature>
<keyword evidence="2" id="KW-0231">Viral genome packaging</keyword>
<evidence type="ECO:0000256" key="3">
    <source>
        <dbReference type="SAM" id="MobiDB-lite"/>
    </source>
</evidence>
<dbReference type="EMBL" id="BK014859">
    <property type="protein sequence ID" value="DAD79114.1"/>
    <property type="molecule type" value="Genomic_DNA"/>
</dbReference>
<dbReference type="InterPro" id="IPR005335">
    <property type="entry name" value="Terminase_ssu"/>
</dbReference>
<dbReference type="PANTHER" id="PTHR41328:SF2">
    <property type="entry name" value="TERMINASE SMALL SUBUNIT"/>
    <property type="match status" value="1"/>
</dbReference>
<protein>
    <submittedName>
        <fullName evidence="4">Terminase small subunit</fullName>
    </submittedName>
</protein>
<dbReference type="InterPro" id="IPR052404">
    <property type="entry name" value="SPP1-like_terminase"/>
</dbReference>
<evidence type="ECO:0000313" key="4">
    <source>
        <dbReference type="EMBL" id="DAD79114.1"/>
    </source>
</evidence>
<dbReference type="PANTHER" id="PTHR41328">
    <property type="entry name" value="TERMINASE SMALL SUBUNIT-RELATED"/>
    <property type="match status" value="1"/>
</dbReference>
<organism evidence="4">
    <name type="scientific">Siphoviridae sp. ctsDY37</name>
    <dbReference type="NCBI Taxonomy" id="2826483"/>
    <lineage>
        <taxon>Viruses</taxon>
        <taxon>Duplodnaviria</taxon>
        <taxon>Heunggongvirae</taxon>
        <taxon>Uroviricota</taxon>
        <taxon>Caudoviricetes</taxon>
    </lineage>
</organism>
<dbReference type="Gene3D" id="1.10.10.1400">
    <property type="entry name" value="Terminase, small subunit, N-terminal DNA-binding domain, HTH motif"/>
    <property type="match status" value="1"/>
</dbReference>
<dbReference type="Pfam" id="PF03592">
    <property type="entry name" value="Terminase_2"/>
    <property type="match status" value="1"/>
</dbReference>
<proteinExistence type="predicted"/>
<dbReference type="GO" id="GO:0051276">
    <property type="term" value="P:chromosome organization"/>
    <property type="evidence" value="ECO:0007669"/>
    <property type="project" value="InterPro"/>
</dbReference>
<accession>A0A8S5MA36</accession>
<evidence type="ECO:0000256" key="2">
    <source>
        <dbReference type="ARBA" id="ARBA00023219"/>
    </source>
</evidence>